<dbReference type="Pfam" id="PF00297">
    <property type="entry name" value="Ribosomal_L3"/>
    <property type="match status" value="1"/>
</dbReference>
<comment type="function">
    <text evidence="7 9">One of the primary rRNA binding proteins, it binds directly near the 3'-end of the 23S rRNA, where it nucleates assembly of the 50S subunit.</text>
</comment>
<evidence type="ECO:0000256" key="6">
    <source>
        <dbReference type="ARBA" id="ARBA00035243"/>
    </source>
</evidence>
<dbReference type="Gene3D" id="3.30.160.810">
    <property type="match status" value="1"/>
</dbReference>
<dbReference type="InterPro" id="IPR000597">
    <property type="entry name" value="Ribosomal_uL3"/>
</dbReference>
<dbReference type="GO" id="GO:0003735">
    <property type="term" value="F:structural constituent of ribosome"/>
    <property type="evidence" value="ECO:0007669"/>
    <property type="project" value="UniProtKB-UniRule"/>
</dbReference>
<gene>
    <name evidence="7 10" type="primary">rplC</name>
    <name evidence="10" type="ORF">P271_223</name>
</gene>
<dbReference type="PANTHER" id="PTHR11229">
    <property type="entry name" value="50S RIBOSOMAL PROTEIN L3"/>
    <property type="match status" value="1"/>
</dbReference>
<dbReference type="Gene3D" id="2.40.30.10">
    <property type="entry name" value="Translation factors"/>
    <property type="match status" value="1"/>
</dbReference>
<dbReference type="PANTHER" id="PTHR11229:SF16">
    <property type="entry name" value="LARGE RIBOSOMAL SUBUNIT PROTEIN UL3C"/>
    <property type="match status" value="1"/>
</dbReference>
<organism evidence="10 11">
    <name type="scientific">Malacoplasma iowae DK-CPA</name>
    <dbReference type="NCBI Taxonomy" id="1394179"/>
    <lineage>
        <taxon>Bacteria</taxon>
        <taxon>Bacillati</taxon>
        <taxon>Mycoplasmatota</taxon>
        <taxon>Mycoplasmoidales</taxon>
        <taxon>Mycoplasmoidaceae</taxon>
        <taxon>Malacoplasma</taxon>
    </lineage>
</organism>
<dbReference type="GO" id="GO:0006412">
    <property type="term" value="P:translation"/>
    <property type="evidence" value="ECO:0007669"/>
    <property type="project" value="UniProtKB-UniRule"/>
</dbReference>
<evidence type="ECO:0000256" key="2">
    <source>
        <dbReference type="ARBA" id="ARBA00022730"/>
    </source>
</evidence>
<keyword evidence="11" id="KW-1185">Reference proteome</keyword>
<evidence type="ECO:0000256" key="1">
    <source>
        <dbReference type="ARBA" id="ARBA00006540"/>
    </source>
</evidence>
<dbReference type="GeneID" id="96866275"/>
<keyword evidence="2 7" id="KW-0699">rRNA-binding</keyword>
<dbReference type="Proteomes" id="UP000028523">
    <property type="component" value="Unassembled WGS sequence"/>
</dbReference>
<dbReference type="InterPro" id="IPR019926">
    <property type="entry name" value="Ribosomal_uL3_CS"/>
</dbReference>
<evidence type="ECO:0000256" key="9">
    <source>
        <dbReference type="RuleBase" id="RU003906"/>
    </source>
</evidence>
<dbReference type="FunFam" id="2.40.30.10:FF:000004">
    <property type="entry name" value="50S ribosomal protein L3"/>
    <property type="match status" value="1"/>
</dbReference>
<keyword evidence="3 7" id="KW-0694">RNA-binding</keyword>
<dbReference type="GO" id="GO:0019843">
    <property type="term" value="F:rRNA binding"/>
    <property type="evidence" value="ECO:0007669"/>
    <property type="project" value="UniProtKB-UniRule"/>
</dbReference>
<evidence type="ECO:0000256" key="7">
    <source>
        <dbReference type="HAMAP-Rule" id="MF_01325"/>
    </source>
</evidence>
<sequence length="248" mass="26703">MKMLLGKKVGMTQLFLESGKAIPVTIIHAEPNVVLENKTKEKNGYVATKVGFGDVEAKRVNKPTMGTFKKIKQDPKKHIKEFRDVEGYNVGDKICVDVFSNGDLVDAQAITKGHGFTGAIKRWNFKVGPLGHGAGYPHRYQGSISFGRGGSQGQRVPKGKKMSGHYGHELVTIQNLTVVNVDKEKNLILVQGSVPGPNKGLVLLKTTTKAVKKIEPLKLSTGKVKESAVIAEAAHHTEGAAAEAAKGE</sequence>
<dbReference type="InterPro" id="IPR019927">
    <property type="entry name" value="Ribosomal_uL3_bac/org-type"/>
</dbReference>
<accession>A0A084U354</accession>
<evidence type="ECO:0000313" key="10">
    <source>
        <dbReference type="EMBL" id="KFB07390.1"/>
    </source>
</evidence>
<protein>
    <recommendedName>
        <fullName evidence="6 7">Large ribosomal subunit protein uL3</fullName>
    </recommendedName>
</protein>
<dbReference type="HAMAP" id="MF_01325_B">
    <property type="entry name" value="Ribosomal_uL3_B"/>
    <property type="match status" value="1"/>
</dbReference>
<comment type="caution">
    <text evidence="10">The sequence shown here is derived from an EMBL/GenBank/DDBJ whole genome shotgun (WGS) entry which is preliminary data.</text>
</comment>
<evidence type="ECO:0000256" key="3">
    <source>
        <dbReference type="ARBA" id="ARBA00022884"/>
    </source>
</evidence>
<evidence type="ECO:0000256" key="8">
    <source>
        <dbReference type="RuleBase" id="RU003905"/>
    </source>
</evidence>
<keyword evidence="5 7" id="KW-0687">Ribonucleoprotein</keyword>
<evidence type="ECO:0000313" key="11">
    <source>
        <dbReference type="Proteomes" id="UP000028523"/>
    </source>
</evidence>
<proteinExistence type="inferred from homology"/>
<dbReference type="AlphaFoldDB" id="A0A084U354"/>
<evidence type="ECO:0000256" key="4">
    <source>
        <dbReference type="ARBA" id="ARBA00022980"/>
    </source>
</evidence>
<keyword evidence="4 7" id="KW-0689">Ribosomal protein</keyword>
<name>A0A084U354_MALIO</name>
<dbReference type="NCBIfam" id="TIGR03625">
    <property type="entry name" value="L3_bact"/>
    <property type="match status" value="1"/>
</dbReference>
<dbReference type="FunFam" id="3.30.160.810:FF:000001">
    <property type="entry name" value="50S ribosomal protein L3"/>
    <property type="match status" value="1"/>
</dbReference>
<dbReference type="GO" id="GO:0022625">
    <property type="term" value="C:cytosolic large ribosomal subunit"/>
    <property type="evidence" value="ECO:0007669"/>
    <property type="project" value="TreeGrafter"/>
</dbReference>
<dbReference type="RefSeq" id="WP_004024704.1">
    <property type="nucleotide sequence ID" value="NZ_AWQU01000085.1"/>
</dbReference>
<evidence type="ECO:0000256" key="5">
    <source>
        <dbReference type="ARBA" id="ARBA00023274"/>
    </source>
</evidence>
<dbReference type="PROSITE" id="PS00474">
    <property type="entry name" value="RIBOSOMAL_L3"/>
    <property type="match status" value="1"/>
</dbReference>
<dbReference type="EMBL" id="AWQU01000085">
    <property type="protein sequence ID" value="KFB07390.1"/>
    <property type="molecule type" value="Genomic_DNA"/>
</dbReference>
<dbReference type="SUPFAM" id="SSF50447">
    <property type="entry name" value="Translation proteins"/>
    <property type="match status" value="1"/>
</dbReference>
<dbReference type="InterPro" id="IPR009000">
    <property type="entry name" value="Transl_B-barrel_sf"/>
</dbReference>
<comment type="similarity">
    <text evidence="1 7 8">Belongs to the universal ribosomal protein uL3 family.</text>
</comment>
<reference evidence="10 11" key="1">
    <citation type="journal article" date="2014" name="PLoS ONE">
        <title>Reduction of Hydrogen Peroxide Accumulation and Toxicity by a Catalase from Mycoplasma iowae.</title>
        <authorList>
            <person name="Pritchard R.E."/>
            <person name="Prassinos A.J."/>
            <person name="Osborne J.D."/>
            <person name="Raviv Z."/>
            <person name="Balish M.F."/>
        </authorList>
    </citation>
    <scope>NUCLEOTIDE SEQUENCE [LARGE SCALE GENOMIC DNA]</scope>
    <source>
        <strain evidence="10 11">DK-CPA</strain>
    </source>
</reference>
<comment type="subunit">
    <text evidence="7 9">Part of the 50S ribosomal subunit. Forms a cluster with proteins L14 and L19.</text>
</comment>